<name>H2BYC8_GILLR</name>
<dbReference type="Pfam" id="PF00582">
    <property type="entry name" value="Usp"/>
    <property type="match status" value="1"/>
</dbReference>
<proteinExistence type="predicted"/>
<dbReference type="InterPro" id="IPR006016">
    <property type="entry name" value="UspA"/>
</dbReference>
<evidence type="ECO:0000313" key="2">
    <source>
        <dbReference type="EMBL" id="EHQ03267.1"/>
    </source>
</evidence>
<dbReference type="RefSeq" id="WP_006989574.1">
    <property type="nucleotide sequence ID" value="NZ_JH594606.1"/>
</dbReference>
<dbReference type="eggNOG" id="COG0589">
    <property type="taxonomic scope" value="Bacteria"/>
</dbReference>
<dbReference type="AlphaFoldDB" id="H2BYC8"/>
<evidence type="ECO:0000259" key="1">
    <source>
        <dbReference type="Pfam" id="PF00582"/>
    </source>
</evidence>
<dbReference type="EMBL" id="JH594606">
    <property type="protein sequence ID" value="EHQ03267.1"/>
    <property type="molecule type" value="Genomic_DNA"/>
</dbReference>
<dbReference type="SUPFAM" id="SSF52402">
    <property type="entry name" value="Adenine nucleotide alpha hydrolases-like"/>
    <property type="match status" value="1"/>
</dbReference>
<protein>
    <submittedName>
        <fullName evidence="2">UspA domain-containing protein</fullName>
    </submittedName>
</protein>
<dbReference type="Proteomes" id="UP000003844">
    <property type="component" value="Unassembled WGS sequence"/>
</dbReference>
<sequence length="269" mass="30587">MNVLILTDFSHVAMNAAKYGIHLFKDVPSNFYLFNFDKFDTGEDGSLNSADTQTQAVENLYKHFKELQSYSTNKEHRFKAVFSEDNLVNATRKFVAEKRIDLIVMGAAGKDSIKNTILGNHTYEIIRKIKCNLLAVPESCSYVLPEKLILPIDYSASFDNGLFKFFEHPGITNKAAITVMEIADTSSAQAHHQNPRELVFDYLNIENVKFVEIDEKYIHNKRLLQDVQKKYDMIVILGKNLNICDRFLDVKCGVCADVSNKLPILVLHG</sequence>
<dbReference type="OrthoDB" id="1413338at2"/>
<gene>
    <name evidence="2" type="ORF">Gilli_2651</name>
</gene>
<dbReference type="HOGENOM" id="CLU_049301_2_4_10"/>
<accession>H2BYC8</accession>
<reference evidence="3" key="1">
    <citation type="journal article" date="2012" name="Stand. Genomic Sci.">
        <title>Genome sequence of the Antarctic rhodopsins-containing flavobacterium Gillisia limnaea type strain (R-8282(T)).</title>
        <authorList>
            <person name="Riedel T."/>
            <person name="Held B."/>
            <person name="Nolan M."/>
            <person name="Lucas S."/>
            <person name="Lapidus A."/>
            <person name="Tice H."/>
            <person name="Del Rio T.G."/>
            <person name="Cheng J.F."/>
            <person name="Han C."/>
            <person name="Tapia R."/>
            <person name="Goodwin L.A."/>
            <person name="Pitluck S."/>
            <person name="Liolios K."/>
            <person name="Mavromatis K."/>
            <person name="Pagani I."/>
            <person name="Ivanova N."/>
            <person name="Mikhailova N."/>
            <person name="Pati A."/>
            <person name="Chen A."/>
            <person name="Palaniappan K."/>
            <person name="Land M."/>
            <person name="Rohde M."/>
            <person name="Tindall B.J."/>
            <person name="Detter J.C."/>
            <person name="Goker M."/>
            <person name="Bristow J."/>
            <person name="Eisen J.A."/>
            <person name="Markowitz V."/>
            <person name="Hugenholtz P."/>
            <person name="Kyrpides N.C."/>
            <person name="Klenk H.P."/>
            <person name="Woyke T."/>
        </authorList>
    </citation>
    <scope>NUCLEOTIDE SEQUENCE [LARGE SCALE GENOMIC DNA]</scope>
    <source>
        <strain evidence="3">DSM 15749 / LMG 21470 / R-8282</strain>
    </source>
</reference>
<dbReference type="STRING" id="865937.Gilli_2651"/>
<dbReference type="CDD" id="cd00293">
    <property type="entry name" value="USP-like"/>
    <property type="match status" value="1"/>
</dbReference>
<dbReference type="Gene3D" id="3.40.50.12370">
    <property type="match status" value="1"/>
</dbReference>
<keyword evidence="3" id="KW-1185">Reference proteome</keyword>
<feature type="domain" description="UspA" evidence="1">
    <location>
        <begin position="2"/>
        <end position="137"/>
    </location>
</feature>
<organism evidence="2 3">
    <name type="scientific">Gillisia limnaea (strain DSM 15749 / LMG 21470 / R-8282)</name>
    <dbReference type="NCBI Taxonomy" id="865937"/>
    <lineage>
        <taxon>Bacteria</taxon>
        <taxon>Pseudomonadati</taxon>
        <taxon>Bacteroidota</taxon>
        <taxon>Flavobacteriia</taxon>
        <taxon>Flavobacteriales</taxon>
        <taxon>Flavobacteriaceae</taxon>
        <taxon>Gillisia</taxon>
    </lineage>
</organism>
<evidence type="ECO:0000313" key="3">
    <source>
        <dbReference type="Proteomes" id="UP000003844"/>
    </source>
</evidence>